<evidence type="ECO:0000313" key="2">
    <source>
        <dbReference type="Proteomes" id="UP000199072"/>
    </source>
</evidence>
<evidence type="ECO:0008006" key="3">
    <source>
        <dbReference type="Google" id="ProtNLM"/>
    </source>
</evidence>
<sequence>MDKQTDQNIKTIRFPITADSKLQKMAEKTGLTKIDFFIAMVDYFYKSKKDPRDLNDELLKKELVKRTDRVIAFIKVIEDNLLMPLITSTDKINNSQEQIVNYFNKHIIGHNKDQKEAYAKQQTTLNSLDASMKHVEAAQYTKDTIKRKCLDILNFYIQHREAMGMMTKQVDKDSLIENVRQQMKNL</sequence>
<dbReference type="STRING" id="1391627.SAMN05216464_101724"/>
<gene>
    <name evidence="1" type="ORF">SAMN05216464_101724</name>
</gene>
<keyword evidence="2" id="KW-1185">Reference proteome</keyword>
<dbReference type="AlphaFoldDB" id="A0A1G6UPY7"/>
<dbReference type="InterPro" id="IPR048012">
    <property type="entry name" value="BfmA-like_N"/>
</dbReference>
<accession>A0A1G6UPY7</accession>
<protein>
    <recommendedName>
        <fullName evidence="3">Clindamycin resistance transfer factor btgA</fullName>
    </recommendedName>
</protein>
<proteinExistence type="predicted"/>
<name>A0A1G6UPY7_9SPHI</name>
<organism evidence="1 2">
    <name type="scientific">Mucilaginibacter pineti</name>
    <dbReference type="NCBI Taxonomy" id="1391627"/>
    <lineage>
        <taxon>Bacteria</taxon>
        <taxon>Pseudomonadati</taxon>
        <taxon>Bacteroidota</taxon>
        <taxon>Sphingobacteriia</taxon>
        <taxon>Sphingobacteriales</taxon>
        <taxon>Sphingobacteriaceae</taxon>
        <taxon>Mucilaginibacter</taxon>
    </lineage>
</organism>
<dbReference type="NCBIfam" id="NF041200">
    <property type="entry name" value="mob_BfmA_Nterm"/>
    <property type="match status" value="1"/>
</dbReference>
<evidence type="ECO:0000313" key="1">
    <source>
        <dbReference type="EMBL" id="SDD43490.1"/>
    </source>
</evidence>
<dbReference type="EMBL" id="FNAI01000001">
    <property type="protein sequence ID" value="SDD43490.1"/>
    <property type="molecule type" value="Genomic_DNA"/>
</dbReference>
<reference evidence="1 2" key="1">
    <citation type="submission" date="2016-10" db="EMBL/GenBank/DDBJ databases">
        <authorList>
            <person name="de Groot N.N."/>
        </authorList>
    </citation>
    <scope>NUCLEOTIDE SEQUENCE [LARGE SCALE GENOMIC DNA]</scope>
    <source>
        <strain evidence="1 2">47C3B</strain>
    </source>
</reference>
<dbReference type="Proteomes" id="UP000199072">
    <property type="component" value="Unassembled WGS sequence"/>
</dbReference>